<evidence type="ECO:0000313" key="6">
    <source>
        <dbReference type="Proteomes" id="UP000561726"/>
    </source>
</evidence>
<dbReference type="Pfam" id="PF06013">
    <property type="entry name" value="WXG100"/>
    <property type="match status" value="1"/>
</dbReference>
<feature type="coiled-coil region" evidence="2">
    <location>
        <begin position="55"/>
        <end position="89"/>
    </location>
</feature>
<dbReference type="Proteomes" id="UP000029864">
    <property type="component" value="Unassembled WGS sequence"/>
</dbReference>
<evidence type="ECO:0000313" key="4">
    <source>
        <dbReference type="EMBL" id="MBB5639727.1"/>
    </source>
</evidence>
<gene>
    <name evidence="4" type="ORF">BJ997_000275</name>
    <name evidence="3" type="ORF">GY21_02325</name>
</gene>
<protein>
    <recommendedName>
        <fullName evidence="1">ESAT-6-like protein</fullName>
    </recommendedName>
</protein>
<dbReference type="EMBL" id="JPXF01000005">
    <property type="protein sequence ID" value="KGJ80826.1"/>
    <property type="molecule type" value="Genomic_DNA"/>
</dbReference>
<name>A0A099JRL8_9MICO</name>
<dbReference type="InterPro" id="IPR036689">
    <property type="entry name" value="ESAT-6-like_sf"/>
</dbReference>
<comment type="caution">
    <text evidence="3">The sequence shown here is derived from an EMBL/GenBank/DDBJ whole genome shotgun (WGS) entry which is preliminary data.</text>
</comment>
<keyword evidence="2" id="KW-0175">Coiled coil</keyword>
<reference evidence="3 5" key="1">
    <citation type="submission" date="2014-08" db="EMBL/GenBank/DDBJ databases">
        <authorList>
            <person name="Sisinthy S."/>
        </authorList>
    </citation>
    <scope>NUCLEOTIDE SEQUENCE [LARGE SCALE GENOMIC DNA]</scope>
    <source>
        <strain evidence="3 5">RuG17</strain>
    </source>
</reference>
<dbReference type="RefSeq" id="WP_035834946.1">
    <property type="nucleotide sequence ID" value="NZ_JACHBQ010000001.1"/>
</dbReference>
<reference evidence="4 6" key="2">
    <citation type="submission" date="2020-08" db="EMBL/GenBank/DDBJ databases">
        <title>Sequencing the genomes of 1000 actinobacteria strains.</title>
        <authorList>
            <person name="Klenk H.-P."/>
        </authorList>
    </citation>
    <scope>NUCLEOTIDE SEQUENCE [LARGE SCALE GENOMIC DNA]</scope>
    <source>
        <strain evidence="4 6">DSM 21065</strain>
    </source>
</reference>
<evidence type="ECO:0000256" key="2">
    <source>
        <dbReference type="SAM" id="Coils"/>
    </source>
</evidence>
<sequence>MTSYQVDSEAVLAATGTMRGTIGRIEAEVAGLHSQLLNLEGSWTGQASIAFQGAVADWKAMQQRLEESLASLNQALAAAGQQYADIEQANTRLFAR</sequence>
<comment type="similarity">
    <text evidence="1">Belongs to the WXG100 family.</text>
</comment>
<dbReference type="NCBIfam" id="TIGR03930">
    <property type="entry name" value="WXG100_ESAT6"/>
    <property type="match status" value="1"/>
</dbReference>
<evidence type="ECO:0000313" key="3">
    <source>
        <dbReference type="EMBL" id="KGJ80826.1"/>
    </source>
</evidence>
<dbReference type="AlphaFoldDB" id="A0A099JRL8"/>
<dbReference type="SUPFAM" id="SSF140453">
    <property type="entry name" value="EsxAB dimer-like"/>
    <property type="match status" value="1"/>
</dbReference>
<dbReference type="InterPro" id="IPR010310">
    <property type="entry name" value="T7SS_ESAT-6-like"/>
</dbReference>
<dbReference type="eggNOG" id="COG4842">
    <property type="taxonomic scope" value="Bacteria"/>
</dbReference>
<dbReference type="STRING" id="1001240.GY21_02325"/>
<evidence type="ECO:0000256" key="1">
    <source>
        <dbReference type="RuleBase" id="RU362001"/>
    </source>
</evidence>
<dbReference type="EMBL" id="JACHBQ010000001">
    <property type="protein sequence ID" value="MBB5639727.1"/>
    <property type="molecule type" value="Genomic_DNA"/>
</dbReference>
<evidence type="ECO:0000313" key="5">
    <source>
        <dbReference type="Proteomes" id="UP000029864"/>
    </source>
</evidence>
<keyword evidence="5" id="KW-1185">Reference proteome</keyword>
<dbReference type="Proteomes" id="UP000561726">
    <property type="component" value="Unassembled WGS sequence"/>
</dbReference>
<proteinExistence type="inferred from homology"/>
<dbReference type="OrthoDB" id="4231069at2"/>
<organism evidence="3 5">
    <name type="scientific">Cryobacterium roopkundense</name>
    <dbReference type="NCBI Taxonomy" id="1001240"/>
    <lineage>
        <taxon>Bacteria</taxon>
        <taxon>Bacillati</taxon>
        <taxon>Actinomycetota</taxon>
        <taxon>Actinomycetes</taxon>
        <taxon>Micrococcales</taxon>
        <taxon>Microbacteriaceae</taxon>
        <taxon>Cryobacterium</taxon>
    </lineage>
</organism>
<dbReference type="Gene3D" id="1.10.287.1060">
    <property type="entry name" value="ESAT-6-like"/>
    <property type="match status" value="1"/>
</dbReference>
<accession>A0A099JRL8</accession>